<feature type="domain" description="Response regulatory" evidence="2">
    <location>
        <begin position="6"/>
        <end position="134"/>
    </location>
</feature>
<dbReference type="PANTHER" id="PTHR44520">
    <property type="entry name" value="RESPONSE REGULATOR RCP1-RELATED"/>
    <property type="match status" value="1"/>
</dbReference>
<keyword evidence="4" id="KW-1185">Reference proteome</keyword>
<comment type="caution">
    <text evidence="3">The sequence shown here is derived from an EMBL/GenBank/DDBJ whole genome shotgun (WGS) entry which is preliminary data.</text>
</comment>
<evidence type="ECO:0000259" key="2">
    <source>
        <dbReference type="PROSITE" id="PS50110"/>
    </source>
</evidence>
<feature type="modified residue" description="4-aspartylphosphate" evidence="1">
    <location>
        <position position="67"/>
    </location>
</feature>
<evidence type="ECO:0000256" key="1">
    <source>
        <dbReference type="PROSITE-ProRule" id="PRU00169"/>
    </source>
</evidence>
<dbReference type="OrthoDB" id="192140at2"/>
<dbReference type="RefSeq" id="WP_007418142.1">
    <property type="nucleotide sequence ID" value="NZ_ABOX02000056.1"/>
</dbReference>
<dbReference type="PROSITE" id="PS50110">
    <property type="entry name" value="RESPONSE_REGULATORY"/>
    <property type="match status" value="1"/>
</dbReference>
<dbReference type="SUPFAM" id="SSF52172">
    <property type="entry name" value="CheY-like"/>
    <property type="match status" value="1"/>
</dbReference>
<dbReference type="SMART" id="SM00448">
    <property type="entry name" value="REC"/>
    <property type="match status" value="1"/>
</dbReference>
<evidence type="ECO:0000313" key="3">
    <source>
        <dbReference type="EMBL" id="EEF57838.1"/>
    </source>
</evidence>
<organism evidence="3 4">
    <name type="scientific">Pedosphaera parvula (strain Ellin514)</name>
    <dbReference type="NCBI Taxonomy" id="320771"/>
    <lineage>
        <taxon>Bacteria</taxon>
        <taxon>Pseudomonadati</taxon>
        <taxon>Verrucomicrobiota</taxon>
        <taxon>Pedosphaerae</taxon>
        <taxon>Pedosphaerales</taxon>
        <taxon>Pedosphaeraceae</taxon>
        <taxon>Pedosphaera</taxon>
    </lineage>
</organism>
<dbReference type="Proteomes" id="UP000003688">
    <property type="component" value="Unassembled WGS sequence"/>
</dbReference>
<dbReference type="InterPro" id="IPR011006">
    <property type="entry name" value="CheY-like_superfamily"/>
</dbReference>
<dbReference type="Gene3D" id="3.40.50.2300">
    <property type="match status" value="1"/>
</dbReference>
<dbReference type="CDD" id="cd17557">
    <property type="entry name" value="REC_Rcp-like"/>
    <property type="match status" value="1"/>
</dbReference>
<sequence>MDRNLTILIAEDNPDDVMLFKRALLKAGINNPVQVVQSGREAIEYLQGSGKFADRNEHPFPSVLFTDLSMPSMNGFELLRWLRAHPVCFVFPVVVLTSSEMDIDVKQAYQLGANSYMVKPNSFNDLVQMVRATYEYWSWCEKTGCAGELLKDTDAATDVARS</sequence>
<dbReference type="Pfam" id="PF00072">
    <property type="entry name" value="Response_reg"/>
    <property type="match status" value="1"/>
</dbReference>
<protein>
    <submittedName>
        <fullName evidence="3">Response regulator receiver protein</fullName>
    </submittedName>
</protein>
<dbReference type="PANTHER" id="PTHR44520:SF1">
    <property type="entry name" value="TWO-COMPONENT SYSTEM REGULATORY PROTEIN"/>
    <property type="match status" value="1"/>
</dbReference>
<dbReference type="EMBL" id="ABOX02000056">
    <property type="protein sequence ID" value="EEF57838.1"/>
    <property type="molecule type" value="Genomic_DNA"/>
</dbReference>
<reference evidence="3 4" key="1">
    <citation type="journal article" date="2011" name="J. Bacteriol.">
        <title>Genome sequence of 'Pedosphaera parvula' Ellin514, an aerobic Verrucomicrobial isolate from pasture soil.</title>
        <authorList>
            <person name="Kant R."/>
            <person name="van Passel M.W."/>
            <person name="Sangwan P."/>
            <person name="Palva A."/>
            <person name="Lucas S."/>
            <person name="Copeland A."/>
            <person name="Lapidus A."/>
            <person name="Glavina Del Rio T."/>
            <person name="Dalin E."/>
            <person name="Tice H."/>
            <person name="Bruce D."/>
            <person name="Goodwin L."/>
            <person name="Pitluck S."/>
            <person name="Chertkov O."/>
            <person name="Larimer F.W."/>
            <person name="Land M.L."/>
            <person name="Hauser L."/>
            <person name="Brettin T.S."/>
            <person name="Detter J.C."/>
            <person name="Han S."/>
            <person name="de Vos W.M."/>
            <person name="Janssen P.H."/>
            <person name="Smidt H."/>
        </authorList>
    </citation>
    <scope>NUCLEOTIDE SEQUENCE [LARGE SCALE GENOMIC DNA]</scope>
    <source>
        <strain evidence="3 4">Ellin514</strain>
    </source>
</reference>
<dbReference type="InterPro" id="IPR001789">
    <property type="entry name" value="Sig_transdc_resp-reg_receiver"/>
</dbReference>
<dbReference type="STRING" id="320771.Cflav_PD0820"/>
<dbReference type="AlphaFoldDB" id="B9XQQ6"/>
<dbReference type="GO" id="GO:0000160">
    <property type="term" value="P:phosphorelay signal transduction system"/>
    <property type="evidence" value="ECO:0007669"/>
    <property type="project" value="InterPro"/>
</dbReference>
<name>B9XQQ6_PEDPL</name>
<accession>B9XQQ6</accession>
<dbReference type="InterPro" id="IPR052893">
    <property type="entry name" value="TCS_response_regulator"/>
</dbReference>
<gene>
    <name evidence="3" type="ORF">Cflav_PD0820</name>
</gene>
<proteinExistence type="predicted"/>
<evidence type="ECO:0000313" key="4">
    <source>
        <dbReference type="Proteomes" id="UP000003688"/>
    </source>
</evidence>
<keyword evidence="1" id="KW-0597">Phosphoprotein</keyword>